<reference evidence="5" key="1">
    <citation type="journal article" date="2020" name="Stud. Mycol.">
        <title>101 Dothideomycetes genomes: a test case for predicting lifestyles and emergence of pathogens.</title>
        <authorList>
            <person name="Haridas S."/>
            <person name="Albert R."/>
            <person name="Binder M."/>
            <person name="Bloem J."/>
            <person name="Labutti K."/>
            <person name="Salamov A."/>
            <person name="Andreopoulos B."/>
            <person name="Baker S."/>
            <person name="Barry K."/>
            <person name="Bills G."/>
            <person name="Bluhm B."/>
            <person name="Cannon C."/>
            <person name="Castanera R."/>
            <person name="Culley D."/>
            <person name="Daum C."/>
            <person name="Ezra D."/>
            <person name="Gonzalez J."/>
            <person name="Henrissat B."/>
            <person name="Kuo A."/>
            <person name="Liang C."/>
            <person name="Lipzen A."/>
            <person name="Lutzoni F."/>
            <person name="Magnuson J."/>
            <person name="Mondo S."/>
            <person name="Nolan M."/>
            <person name="Ohm R."/>
            <person name="Pangilinan J."/>
            <person name="Park H.-J."/>
            <person name="Ramirez L."/>
            <person name="Alfaro M."/>
            <person name="Sun H."/>
            <person name="Tritt A."/>
            <person name="Yoshinaga Y."/>
            <person name="Zwiers L.-H."/>
            <person name="Turgeon B."/>
            <person name="Goodwin S."/>
            <person name="Spatafora J."/>
            <person name="Crous P."/>
            <person name="Grigoriev I."/>
        </authorList>
    </citation>
    <scope>NUCLEOTIDE SEQUENCE</scope>
    <source>
        <strain evidence="5">CBS 279.74</strain>
    </source>
</reference>
<evidence type="ECO:0000256" key="2">
    <source>
        <dbReference type="SAM" id="SignalP"/>
    </source>
</evidence>
<organism evidence="5 6">
    <name type="scientific">Pleomassaria siparia CBS 279.74</name>
    <dbReference type="NCBI Taxonomy" id="1314801"/>
    <lineage>
        <taxon>Eukaryota</taxon>
        <taxon>Fungi</taxon>
        <taxon>Dikarya</taxon>
        <taxon>Ascomycota</taxon>
        <taxon>Pezizomycotina</taxon>
        <taxon>Dothideomycetes</taxon>
        <taxon>Pleosporomycetidae</taxon>
        <taxon>Pleosporales</taxon>
        <taxon>Pleomassariaceae</taxon>
        <taxon>Pleomassaria</taxon>
    </lineage>
</organism>
<sequence length="576" mass="63986">MILPLCLSILWVALVGAKCYESSQAHPLPEYDLDDINLKQAFASISNALTLAVAPEEYESTSFSVEITSSKESLYSYHHTALVRNASRPDAPEVNGNVLYRIASITKTFTVLGVLYQHGAGNLSLDDPIDKYIAELKEKQEGTIPWKDITLRSLASQLSGIPRDFAQVDLINPRWTEPYTPEELGLPPVSRDGLLECDEYAPNYEPNLMGAVKSSAPVFAPNQESTYSNVNYELLGLAIENVTNQTYESYIAQAIFEPLDMTKSTLAQPPDSAGVIPFNPQFQSWDWDAGIQNPTGGIFSSSTDLSKFLRYILTKYNGITHAINWIHPVSPSRGLNTFYGMPWEIFHTDRILKESRRTVKFITKAGGLPGYTSIIITVPDYDLGFTILVAGNSGLCNKIREIVTVATVRAAEQIAIEQLNKRYAGTYTSTDPDVNSSITLVADHRGLIVSDFISNSTDVLSSVVRNLLRFEGDKGYAQLIPTLLFKDEATHSGEFWRINFANERTEGEHDVWDDFCMTNIGGVSYAKLPINEMSFWGGEDGGAYETVELTGFRAKLSRKADDDTQRASDWQENLEL</sequence>
<feature type="chain" id="PRO_5026144795" evidence="2">
    <location>
        <begin position="18"/>
        <end position="576"/>
    </location>
</feature>
<accession>A0A6G1KCR9</accession>
<dbReference type="SUPFAM" id="SSF56601">
    <property type="entry name" value="beta-lactamase/transpeptidase-like"/>
    <property type="match status" value="1"/>
</dbReference>
<name>A0A6G1KCR9_9PLEO</name>
<feature type="signal peptide" evidence="2">
    <location>
        <begin position="1"/>
        <end position="17"/>
    </location>
</feature>
<dbReference type="InterPro" id="IPR001466">
    <property type="entry name" value="Beta-lactam-related"/>
</dbReference>
<keyword evidence="6" id="KW-1185">Reference proteome</keyword>
<feature type="domain" description="Beta-lactamase-like ARB-00930-like C-terminal" evidence="4">
    <location>
        <begin position="415"/>
        <end position="559"/>
    </location>
</feature>
<dbReference type="PANTHER" id="PTHR22935:SF95">
    <property type="entry name" value="BETA-LACTAMASE-LIKE 1-RELATED"/>
    <property type="match status" value="1"/>
</dbReference>
<evidence type="ECO:0000313" key="5">
    <source>
        <dbReference type="EMBL" id="KAF2710699.1"/>
    </source>
</evidence>
<dbReference type="InterPro" id="IPR058664">
    <property type="entry name" value="ARB_00930-like_C"/>
</dbReference>
<evidence type="ECO:0000259" key="3">
    <source>
        <dbReference type="Pfam" id="PF00144"/>
    </source>
</evidence>
<dbReference type="Pfam" id="PF26335">
    <property type="entry name" value="ARB_00930_C"/>
    <property type="match status" value="1"/>
</dbReference>
<evidence type="ECO:0000259" key="4">
    <source>
        <dbReference type="Pfam" id="PF26335"/>
    </source>
</evidence>
<proteinExistence type="inferred from homology"/>
<dbReference type="InterPro" id="IPR051478">
    <property type="entry name" value="Beta-lactamase-like_AB/R"/>
</dbReference>
<dbReference type="EMBL" id="MU005768">
    <property type="protein sequence ID" value="KAF2710699.1"/>
    <property type="molecule type" value="Genomic_DNA"/>
</dbReference>
<dbReference type="PANTHER" id="PTHR22935">
    <property type="entry name" value="PENICILLIN-BINDING PROTEIN"/>
    <property type="match status" value="1"/>
</dbReference>
<feature type="domain" description="Beta-lactamase-related" evidence="3">
    <location>
        <begin position="88"/>
        <end position="393"/>
    </location>
</feature>
<dbReference type="AlphaFoldDB" id="A0A6G1KCR9"/>
<keyword evidence="2" id="KW-0732">Signal</keyword>
<dbReference type="InterPro" id="IPR012338">
    <property type="entry name" value="Beta-lactam/transpept-like"/>
</dbReference>
<evidence type="ECO:0000313" key="6">
    <source>
        <dbReference type="Proteomes" id="UP000799428"/>
    </source>
</evidence>
<evidence type="ECO:0000256" key="1">
    <source>
        <dbReference type="ARBA" id="ARBA00038473"/>
    </source>
</evidence>
<protein>
    <submittedName>
        <fullName evidence="5">Beta-lactamase/transpeptidase-like protein</fullName>
    </submittedName>
</protein>
<gene>
    <name evidence="5" type="ORF">K504DRAFT_375852</name>
</gene>
<dbReference type="Proteomes" id="UP000799428">
    <property type="component" value="Unassembled WGS sequence"/>
</dbReference>
<comment type="similarity">
    <text evidence="1">Belongs to the beta-lactamase family.</text>
</comment>
<dbReference type="OrthoDB" id="5946976at2759"/>
<dbReference type="Pfam" id="PF00144">
    <property type="entry name" value="Beta-lactamase"/>
    <property type="match status" value="1"/>
</dbReference>
<dbReference type="Gene3D" id="3.40.710.10">
    <property type="entry name" value="DD-peptidase/beta-lactamase superfamily"/>
    <property type="match status" value="1"/>
</dbReference>